<feature type="domain" description="IstB-like ATP-binding" evidence="1">
    <location>
        <begin position="100"/>
        <end position="218"/>
    </location>
</feature>
<dbReference type="HOGENOM" id="CLU_062999_3_2_7"/>
<dbReference type="Gene3D" id="3.40.50.300">
    <property type="entry name" value="P-loop containing nucleotide triphosphate hydrolases"/>
    <property type="match status" value="1"/>
</dbReference>
<dbReference type="CDD" id="cd00009">
    <property type="entry name" value="AAA"/>
    <property type="match status" value="1"/>
</dbReference>
<reference evidence="2" key="1">
    <citation type="submission" date="2009-01" db="EMBL/GenBank/DDBJ databases">
        <title>Complete sequence of Anaeromyxobacter dehalogenans 2CP-1.</title>
        <authorList>
            <consortium name="US DOE Joint Genome Institute"/>
            <person name="Lucas S."/>
            <person name="Copeland A."/>
            <person name="Lapidus A."/>
            <person name="Glavina del Rio T."/>
            <person name="Dalin E."/>
            <person name="Tice H."/>
            <person name="Bruce D."/>
            <person name="Goodwin L."/>
            <person name="Pitluck S."/>
            <person name="Saunders E."/>
            <person name="Brettin T."/>
            <person name="Detter J.C."/>
            <person name="Han C."/>
            <person name="Larimer F."/>
            <person name="Land M."/>
            <person name="Hauser L."/>
            <person name="Kyrpides N."/>
            <person name="Ovchinnikova G."/>
            <person name="Beliaev A.S."/>
            <person name="Richardson P."/>
        </authorList>
    </citation>
    <scope>NUCLEOTIDE SEQUENCE</scope>
    <source>
        <strain evidence="2">2CP-1</strain>
    </source>
</reference>
<dbReference type="SUPFAM" id="SSF52540">
    <property type="entry name" value="P-loop containing nucleoside triphosphate hydrolases"/>
    <property type="match status" value="1"/>
</dbReference>
<proteinExistence type="predicted"/>
<keyword evidence="3" id="KW-1185">Reference proteome</keyword>
<sequence length="299" mass="33051">MPDPVDNANASASACADCGGSGYVVEQILGATARARRCACQASCPRCEETGYVLVPQGGSTVAQVCSCRHLDERIAVFNQIAIPAAVARASFETFKSWSPDHARARAVAEDFARKFRRDAPTKGYLLYGRPGAGKTHLLVATLRWLALEKGVSGRYVEFMLLLSEIKAGFDANRSHMDILRPLLSVPVLAIDELGKERGTEWERSMLDELISRRFNSGLATLFATNYFLRPDENPVREEPGKHVRTASPEWRRDAEAMTLAQRVGDRIYSRLNEMCTFVKLDPGHDLRKDRAGSGGFWG</sequence>
<dbReference type="EMBL" id="CP001359">
    <property type="protein sequence ID" value="ACL67054.1"/>
    <property type="molecule type" value="Genomic_DNA"/>
</dbReference>
<name>B8J6T2_ANAD2</name>
<dbReference type="AlphaFoldDB" id="B8J6T2"/>
<dbReference type="Proteomes" id="UP000007089">
    <property type="component" value="Chromosome"/>
</dbReference>
<dbReference type="GO" id="GO:0006260">
    <property type="term" value="P:DNA replication"/>
    <property type="evidence" value="ECO:0007669"/>
    <property type="project" value="TreeGrafter"/>
</dbReference>
<evidence type="ECO:0000313" key="3">
    <source>
        <dbReference type="Proteomes" id="UP000007089"/>
    </source>
</evidence>
<dbReference type="RefSeq" id="WP_015934820.1">
    <property type="nucleotide sequence ID" value="NC_011891.1"/>
</dbReference>
<dbReference type="InterPro" id="IPR027417">
    <property type="entry name" value="P-loop_NTPase"/>
</dbReference>
<dbReference type="PANTHER" id="PTHR30050">
    <property type="entry name" value="CHROMOSOMAL REPLICATION INITIATOR PROTEIN DNAA"/>
    <property type="match status" value="1"/>
</dbReference>
<evidence type="ECO:0000259" key="1">
    <source>
        <dbReference type="Pfam" id="PF01695"/>
    </source>
</evidence>
<protein>
    <submittedName>
        <fullName evidence="2">DNA replication protein-like protein</fullName>
    </submittedName>
</protein>
<dbReference type="Pfam" id="PF01695">
    <property type="entry name" value="IstB_IS21"/>
    <property type="match status" value="1"/>
</dbReference>
<dbReference type="GO" id="GO:0005524">
    <property type="term" value="F:ATP binding"/>
    <property type="evidence" value="ECO:0007669"/>
    <property type="project" value="InterPro"/>
</dbReference>
<gene>
    <name evidence="2" type="ordered locus">A2cp1_3728</name>
</gene>
<dbReference type="InterPro" id="IPR002611">
    <property type="entry name" value="IstB_ATP-bd"/>
</dbReference>
<evidence type="ECO:0000313" key="2">
    <source>
        <dbReference type="EMBL" id="ACL67054.1"/>
    </source>
</evidence>
<organism evidence="2 3">
    <name type="scientific">Anaeromyxobacter dehalogenans (strain ATCC BAA-258 / DSM 21875 / 2CP-1)</name>
    <dbReference type="NCBI Taxonomy" id="455488"/>
    <lineage>
        <taxon>Bacteria</taxon>
        <taxon>Pseudomonadati</taxon>
        <taxon>Myxococcota</taxon>
        <taxon>Myxococcia</taxon>
        <taxon>Myxococcales</taxon>
        <taxon>Cystobacterineae</taxon>
        <taxon>Anaeromyxobacteraceae</taxon>
        <taxon>Anaeromyxobacter</taxon>
    </lineage>
</organism>
<accession>B8J6T2</accession>
<dbReference type="KEGG" id="acp:A2cp1_3728"/>
<dbReference type="PANTHER" id="PTHR30050:SF4">
    <property type="entry name" value="ATP-BINDING PROTEIN RV3427C IN INSERTION SEQUENCE-RELATED"/>
    <property type="match status" value="1"/>
</dbReference>